<evidence type="ECO:0000313" key="2">
    <source>
        <dbReference type="Proteomes" id="UP001303889"/>
    </source>
</evidence>
<proteinExistence type="predicted"/>
<feature type="non-terminal residue" evidence="1">
    <location>
        <position position="68"/>
    </location>
</feature>
<accession>A0AAN6RS08</accession>
<dbReference type="Proteomes" id="UP001303889">
    <property type="component" value="Unassembled WGS sequence"/>
</dbReference>
<sequence>MTPHNHPPPARRRGPSQWHFDVDAHLNPFLPPSVLPRLPSPVAHFLGYRTHAPRPVGNLAMIFWAVIG</sequence>
<dbReference type="EMBL" id="MU855651">
    <property type="protein sequence ID" value="KAK3900649.1"/>
    <property type="molecule type" value="Genomic_DNA"/>
</dbReference>
<evidence type="ECO:0000313" key="1">
    <source>
        <dbReference type="EMBL" id="KAK3900649.1"/>
    </source>
</evidence>
<gene>
    <name evidence="1" type="ORF">C8A05DRAFT_35715</name>
</gene>
<name>A0AAN6RS08_9PEZI</name>
<protein>
    <submittedName>
        <fullName evidence="1">Uncharacterized protein</fullName>
    </submittedName>
</protein>
<reference evidence="1" key="1">
    <citation type="journal article" date="2023" name="Mol. Phylogenet. Evol.">
        <title>Genome-scale phylogeny and comparative genomics of the fungal order Sordariales.</title>
        <authorList>
            <person name="Hensen N."/>
            <person name="Bonometti L."/>
            <person name="Westerberg I."/>
            <person name="Brannstrom I.O."/>
            <person name="Guillou S."/>
            <person name="Cros-Aarteil S."/>
            <person name="Calhoun S."/>
            <person name="Haridas S."/>
            <person name="Kuo A."/>
            <person name="Mondo S."/>
            <person name="Pangilinan J."/>
            <person name="Riley R."/>
            <person name="LaButti K."/>
            <person name="Andreopoulos B."/>
            <person name="Lipzen A."/>
            <person name="Chen C."/>
            <person name="Yan M."/>
            <person name="Daum C."/>
            <person name="Ng V."/>
            <person name="Clum A."/>
            <person name="Steindorff A."/>
            <person name="Ohm R.A."/>
            <person name="Martin F."/>
            <person name="Silar P."/>
            <person name="Natvig D.O."/>
            <person name="Lalanne C."/>
            <person name="Gautier V."/>
            <person name="Ament-Velasquez S.L."/>
            <person name="Kruys A."/>
            <person name="Hutchinson M.I."/>
            <person name="Powell A.J."/>
            <person name="Barry K."/>
            <person name="Miller A.N."/>
            <person name="Grigoriev I.V."/>
            <person name="Debuchy R."/>
            <person name="Gladieux P."/>
            <person name="Hiltunen Thoren M."/>
            <person name="Johannesson H."/>
        </authorList>
    </citation>
    <scope>NUCLEOTIDE SEQUENCE</scope>
    <source>
        <strain evidence="1">CBS 103.79</strain>
    </source>
</reference>
<organism evidence="1 2">
    <name type="scientific">Staphylotrichum tortipilum</name>
    <dbReference type="NCBI Taxonomy" id="2831512"/>
    <lineage>
        <taxon>Eukaryota</taxon>
        <taxon>Fungi</taxon>
        <taxon>Dikarya</taxon>
        <taxon>Ascomycota</taxon>
        <taxon>Pezizomycotina</taxon>
        <taxon>Sordariomycetes</taxon>
        <taxon>Sordariomycetidae</taxon>
        <taxon>Sordariales</taxon>
        <taxon>Chaetomiaceae</taxon>
        <taxon>Staphylotrichum</taxon>
    </lineage>
</organism>
<reference evidence="1" key="2">
    <citation type="submission" date="2023-05" db="EMBL/GenBank/DDBJ databases">
        <authorList>
            <consortium name="Lawrence Berkeley National Laboratory"/>
            <person name="Steindorff A."/>
            <person name="Hensen N."/>
            <person name="Bonometti L."/>
            <person name="Westerberg I."/>
            <person name="Brannstrom I.O."/>
            <person name="Guillou S."/>
            <person name="Cros-Aarteil S."/>
            <person name="Calhoun S."/>
            <person name="Haridas S."/>
            <person name="Kuo A."/>
            <person name="Mondo S."/>
            <person name="Pangilinan J."/>
            <person name="Riley R."/>
            <person name="Labutti K."/>
            <person name="Andreopoulos B."/>
            <person name="Lipzen A."/>
            <person name="Chen C."/>
            <person name="Yanf M."/>
            <person name="Daum C."/>
            <person name="Ng V."/>
            <person name="Clum A."/>
            <person name="Ohm R."/>
            <person name="Martin F."/>
            <person name="Silar P."/>
            <person name="Natvig D."/>
            <person name="Lalanne C."/>
            <person name="Gautier V."/>
            <person name="Ament-Velasquez S.L."/>
            <person name="Kruys A."/>
            <person name="Hutchinson M.I."/>
            <person name="Powell A.J."/>
            <person name="Barry K."/>
            <person name="Miller A.N."/>
            <person name="Grigoriev I.V."/>
            <person name="Debuchy R."/>
            <person name="Gladieux P."/>
            <person name="Thoren M.H."/>
            <person name="Johannesson H."/>
        </authorList>
    </citation>
    <scope>NUCLEOTIDE SEQUENCE</scope>
    <source>
        <strain evidence="1">CBS 103.79</strain>
    </source>
</reference>
<keyword evidence="2" id="KW-1185">Reference proteome</keyword>
<comment type="caution">
    <text evidence="1">The sequence shown here is derived from an EMBL/GenBank/DDBJ whole genome shotgun (WGS) entry which is preliminary data.</text>
</comment>
<dbReference type="AlphaFoldDB" id="A0AAN6RS08"/>